<feature type="transmembrane region" description="Helical" evidence="1">
    <location>
        <begin position="246"/>
        <end position="266"/>
    </location>
</feature>
<evidence type="ECO:0000313" key="3">
    <source>
        <dbReference type="Proteomes" id="UP000305417"/>
    </source>
</evidence>
<feature type="transmembrane region" description="Helical" evidence="1">
    <location>
        <begin position="299"/>
        <end position="318"/>
    </location>
</feature>
<accession>A0ABY2V6S4</accession>
<feature type="transmembrane region" description="Helical" evidence="1">
    <location>
        <begin position="12"/>
        <end position="29"/>
    </location>
</feature>
<keyword evidence="1" id="KW-1133">Transmembrane helix</keyword>
<feature type="transmembrane region" description="Helical" evidence="1">
    <location>
        <begin position="82"/>
        <end position="103"/>
    </location>
</feature>
<dbReference type="Proteomes" id="UP000305417">
    <property type="component" value="Unassembled WGS sequence"/>
</dbReference>
<evidence type="ECO:0000256" key="1">
    <source>
        <dbReference type="SAM" id="Phobius"/>
    </source>
</evidence>
<protein>
    <submittedName>
        <fullName evidence="2">Uncharacterized protein</fullName>
    </submittedName>
</protein>
<comment type="caution">
    <text evidence="2">The sequence shown here is derived from an EMBL/GenBank/DDBJ whole genome shotgun (WGS) entry which is preliminary data.</text>
</comment>
<keyword evidence="3" id="KW-1185">Reference proteome</keyword>
<organism evidence="2 3">
    <name type="scientific">Aliarcobacter cibarius</name>
    <dbReference type="NCBI Taxonomy" id="255507"/>
    <lineage>
        <taxon>Bacteria</taxon>
        <taxon>Pseudomonadati</taxon>
        <taxon>Campylobacterota</taxon>
        <taxon>Epsilonproteobacteria</taxon>
        <taxon>Campylobacterales</taxon>
        <taxon>Arcobacteraceae</taxon>
        <taxon>Aliarcobacter</taxon>
    </lineage>
</organism>
<sequence>MRRVSLSLLEQYVTYAALVLFMILYLMPVNPGMPDSGLDPSWSNVINYAFINNMSFGKDLVFTYGPLGSFKFPYYVYAESSYYTAIVLSIFIAFIVATSLFMITRKIDLFGKTLGIVAIFTGLISDGLFFWYLIPILFVIITFEKNNEKIYKILSFLLLAVLSFSILIKFSHFPTAILSVLFIDGFFYYKFRQKIPLYTILFFIFIIFFYIFSGQNIFDFYDYFIGSFNTLSGYSDSMNIFGPNEMIYIFLILFAGMYMILLKIFFENKSLKLFLVSLTASFVLFMAFKQGFVRHDGHAISAFAGMAFVFGLFYLYYLQYFNQNKKLYTIASILIIFSILGTFTVTGYYHNQAYYINVKNNVKNYYNKLKSIPIVFSSDRIEKLNNSYENSMERIKDKLVLGDINGTVDIYPWDQSYIIANKLDYQPRPLFQSYSVYTPKLIENNIEFLKSEKAAENILFTIREIDGRLPSTMEGASWLEIMSRYDTVGMKGEFLHLKKSVKPQSYRLINQKNISVKFQEEVEVPYNNAFVKIDISHSLFGKLANTLFKSPLVFIELKFKNGTTLKKRIVPNIVSSGFILSPYIDNTFDFFMYDIGENVSEEVVSFKVINDSECCYKDDIKISFQSIDRESNLNYVVPNELKSLHLFKSIEMKSNNKLINIRNYKNNDVLFSHVGTLFEVDTDNLLEFGQKGFMSIGYGIFDSAYTGDNKSEGGCFKIYKNEKNINNIIYENCIDPLNNEQDRKEYVIKLFDIDKKANKYIFEISPRPGKSSSWGWSYWNFKANQ</sequence>
<feature type="transmembrane region" description="Helical" evidence="1">
    <location>
        <begin position="273"/>
        <end position="293"/>
    </location>
</feature>
<feature type="transmembrane region" description="Helical" evidence="1">
    <location>
        <begin position="195"/>
        <end position="213"/>
    </location>
</feature>
<keyword evidence="1" id="KW-0812">Transmembrane</keyword>
<gene>
    <name evidence="2" type="ORF">FE247_02150</name>
</gene>
<feature type="transmembrane region" description="Helical" evidence="1">
    <location>
        <begin position="330"/>
        <end position="349"/>
    </location>
</feature>
<proteinExistence type="predicted"/>
<evidence type="ECO:0000313" key="2">
    <source>
        <dbReference type="EMBL" id="TLT01306.1"/>
    </source>
</evidence>
<feature type="transmembrane region" description="Helical" evidence="1">
    <location>
        <begin position="115"/>
        <end position="141"/>
    </location>
</feature>
<dbReference type="EMBL" id="VBUC01000003">
    <property type="protein sequence ID" value="TLT01306.1"/>
    <property type="molecule type" value="Genomic_DNA"/>
</dbReference>
<dbReference type="RefSeq" id="WP_138108301.1">
    <property type="nucleotide sequence ID" value="NZ_VBUC01000003.1"/>
</dbReference>
<keyword evidence="1" id="KW-0472">Membrane</keyword>
<name>A0ABY2V6S4_9BACT</name>
<reference evidence="2 3" key="1">
    <citation type="submission" date="2019-05" db="EMBL/GenBank/DDBJ databases">
        <title>Arcobacter cibarius and Arcobacter thereius providing challenges in identification an antibiotic susceptibility and Quinolone resistance.</title>
        <authorList>
            <person name="Busch A."/>
            <person name="Hanel I."/>
            <person name="Hotzel H."/>
            <person name="Tomaso H."/>
        </authorList>
    </citation>
    <scope>NUCLEOTIDE SEQUENCE [LARGE SCALE GENOMIC DNA]</scope>
    <source>
        <strain evidence="2 3">16CS0831-2</strain>
    </source>
</reference>
<feature type="transmembrane region" description="Helical" evidence="1">
    <location>
        <begin position="153"/>
        <end position="183"/>
    </location>
</feature>